<comment type="caution">
    <text evidence="2">The sequence shown here is derived from an EMBL/GenBank/DDBJ whole genome shotgun (WGS) entry which is preliminary data.</text>
</comment>
<dbReference type="InterPro" id="IPR036047">
    <property type="entry name" value="F-box-like_dom_sf"/>
</dbReference>
<keyword evidence="3" id="KW-1185">Reference proteome</keyword>
<dbReference type="Pfam" id="PF12937">
    <property type="entry name" value="F-box-like"/>
    <property type="match status" value="1"/>
</dbReference>
<evidence type="ECO:0000313" key="3">
    <source>
        <dbReference type="Proteomes" id="UP000292702"/>
    </source>
</evidence>
<dbReference type="SUPFAM" id="SSF81383">
    <property type="entry name" value="F-box domain"/>
    <property type="match status" value="1"/>
</dbReference>
<dbReference type="Gene3D" id="3.80.10.10">
    <property type="entry name" value="Ribonuclease Inhibitor"/>
    <property type="match status" value="1"/>
</dbReference>
<proteinExistence type="predicted"/>
<gene>
    <name evidence="2" type="ORF">EIP91_002936</name>
</gene>
<protein>
    <recommendedName>
        <fullName evidence="1">F-box domain-containing protein</fullName>
    </recommendedName>
</protein>
<name>A0A4R0RMZ9_9APHY</name>
<dbReference type="CDD" id="cd09917">
    <property type="entry name" value="F-box_SF"/>
    <property type="match status" value="1"/>
</dbReference>
<dbReference type="AlphaFoldDB" id="A0A4R0RMZ9"/>
<accession>A0A4R0RMZ9</accession>
<dbReference type="InterPro" id="IPR001810">
    <property type="entry name" value="F-box_dom"/>
</dbReference>
<dbReference type="EMBL" id="RWJN01000191">
    <property type="protein sequence ID" value="TCD65228.1"/>
    <property type="molecule type" value="Genomic_DNA"/>
</dbReference>
<evidence type="ECO:0000259" key="1">
    <source>
        <dbReference type="Pfam" id="PF12937"/>
    </source>
</evidence>
<dbReference type="Proteomes" id="UP000292702">
    <property type="component" value="Unassembled WGS sequence"/>
</dbReference>
<dbReference type="InterPro" id="IPR032675">
    <property type="entry name" value="LRR_dom_sf"/>
</dbReference>
<feature type="domain" description="F-box" evidence="1">
    <location>
        <begin position="10"/>
        <end position="50"/>
    </location>
</feature>
<sequence length="411" mass="46188">MPISDQPYAARLPNELLYHIAEYTRNDRATLKNCSLASRTWHAVARSHLLSSVDVSSYGSTIDLLSFKLAILDDPSRCCYITTICFEAESHATDELFVVLKQLTRLRYLTFHQIRILPTIAHDDGDVKLFTHLEELSFTRCTVLGGSWQPLFDLLNLFPVVKNLKLAECLDDDLSPFDSFWGTQPLACDHQRTIVESSLIYEHLIYDPSDTYYAGVDGAFHESIRQRVDLRDLASMEAVALSPPWNGIQRMICAAHNLKALLLKIHGGASPSAANTIGAPLMAMTLKTCSSIRNVQLNFSLRDPMPPHERTGAVGCCALFTKLASFLNTCPFSSPLLEVRLHINFARWYLGELPEALYWIDWSPLTSAAKVMKCVVVEMHPYEQRGAWDPEAHMPSLEGAERVDHGLSIFY</sequence>
<reference evidence="2 3" key="1">
    <citation type="submission" date="2018-11" db="EMBL/GenBank/DDBJ databases">
        <title>Genome assembly of Steccherinum ochraceum LE-BIN_3174, the white-rot fungus of the Steccherinaceae family (The Residual Polyporoid clade, Polyporales, Basidiomycota).</title>
        <authorList>
            <person name="Fedorova T.V."/>
            <person name="Glazunova O.A."/>
            <person name="Landesman E.O."/>
            <person name="Moiseenko K.V."/>
            <person name="Psurtseva N.V."/>
            <person name="Savinova O.S."/>
            <person name="Shakhova N.V."/>
            <person name="Tyazhelova T.V."/>
            <person name="Vasina D.V."/>
        </authorList>
    </citation>
    <scope>NUCLEOTIDE SEQUENCE [LARGE SCALE GENOMIC DNA]</scope>
    <source>
        <strain evidence="2 3">LE-BIN_3174</strain>
    </source>
</reference>
<evidence type="ECO:0000313" key="2">
    <source>
        <dbReference type="EMBL" id="TCD65228.1"/>
    </source>
</evidence>
<dbReference type="OrthoDB" id="2350806at2759"/>
<organism evidence="2 3">
    <name type="scientific">Steccherinum ochraceum</name>
    <dbReference type="NCBI Taxonomy" id="92696"/>
    <lineage>
        <taxon>Eukaryota</taxon>
        <taxon>Fungi</taxon>
        <taxon>Dikarya</taxon>
        <taxon>Basidiomycota</taxon>
        <taxon>Agaricomycotina</taxon>
        <taxon>Agaricomycetes</taxon>
        <taxon>Polyporales</taxon>
        <taxon>Steccherinaceae</taxon>
        <taxon>Steccherinum</taxon>
    </lineage>
</organism>